<dbReference type="InterPro" id="IPR004843">
    <property type="entry name" value="Calcineurin-like_PHP"/>
</dbReference>
<keyword evidence="1 3" id="KW-0812">Transmembrane</keyword>
<feature type="transmembrane region" description="Helical" evidence="1">
    <location>
        <begin position="555"/>
        <end position="575"/>
    </location>
</feature>
<keyword evidence="1" id="KW-1133">Transmembrane helix</keyword>
<feature type="transmembrane region" description="Helical" evidence="1">
    <location>
        <begin position="587"/>
        <end position="607"/>
    </location>
</feature>
<proteinExistence type="predicted"/>
<dbReference type="PANTHER" id="PTHR14795">
    <property type="entry name" value="HELICASE RELATED"/>
    <property type="match status" value="1"/>
</dbReference>
<keyword evidence="1" id="KW-0472">Membrane</keyword>
<accession>A0ABR2JYL7</accession>
<protein>
    <submittedName>
        <fullName evidence="3">Transmembrane protein 62</fullName>
    </submittedName>
</protein>
<evidence type="ECO:0000313" key="4">
    <source>
        <dbReference type="Proteomes" id="UP001470230"/>
    </source>
</evidence>
<dbReference type="EMBL" id="JAPFFF010000008">
    <property type="protein sequence ID" value="KAK8883854.1"/>
    <property type="molecule type" value="Genomic_DNA"/>
</dbReference>
<dbReference type="PANTHER" id="PTHR14795:SF0">
    <property type="entry name" value="TRANSMEMBRANE PROTEIN 62"/>
    <property type="match status" value="1"/>
</dbReference>
<organism evidence="3 4">
    <name type="scientific">Tritrichomonas musculus</name>
    <dbReference type="NCBI Taxonomy" id="1915356"/>
    <lineage>
        <taxon>Eukaryota</taxon>
        <taxon>Metamonada</taxon>
        <taxon>Parabasalia</taxon>
        <taxon>Tritrichomonadida</taxon>
        <taxon>Tritrichomonadidae</taxon>
        <taxon>Tritrichomonas</taxon>
    </lineage>
</organism>
<dbReference type="SUPFAM" id="SSF56300">
    <property type="entry name" value="Metallo-dependent phosphatases"/>
    <property type="match status" value="1"/>
</dbReference>
<comment type="caution">
    <text evidence="3">The sequence shown here is derived from an EMBL/GenBank/DDBJ whole genome shotgun (WGS) entry which is preliminary data.</text>
</comment>
<evidence type="ECO:0000259" key="2">
    <source>
        <dbReference type="Pfam" id="PF00149"/>
    </source>
</evidence>
<gene>
    <name evidence="3" type="ORF">M9Y10_042953</name>
</gene>
<name>A0ABR2JYL7_9EUKA</name>
<keyword evidence="4" id="KW-1185">Reference proteome</keyword>
<dbReference type="InterPro" id="IPR029052">
    <property type="entry name" value="Metallo-depent_PP-like"/>
</dbReference>
<feature type="transmembrane region" description="Helical" evidence="1">
    <location>
        <begin position="418"/>
        <end position="438"/>
    </location>
</feature>
<feature type="transmembrane region" description="Helical" evidence="1">
    <location>
        <begin position="7"/>
        <end position="25"/>
    </location>
</feature>
<dbReference type="Proteomes" id="UP001470230">
    <property type="component" value="Unassembled WGS sequence"/>
</dbReference>
<feature type="transmembrane region" description="Helical" evidence="1">
    <location>
        <begin position="522"/>
        <end position="543"/>
    </location>
</feature>
<evidence type="ECO:0000313" key="3">
    <source>
        <dbReference type="EMBL" id="KAK8883854.1"/>
    </source>
</evidence>
<sequence length="619" mass="72071">MMIIRLISLYLIHLFLVISFFPAFYNKRPFIINEIPLDKHQHHFNSSNDPIWVAQMSDLHISPIYNESLQRVNNTFQYINANIDPSYLLLTGDITDNLDEESVFSPAYPHEDHFKLYKSIREHSKIQNDRLIEILGNHDTWGRLNFDHYYQYFVNGDKMKENFYVQTYEKENLRVISFCPVHFPTGHTTYHFIVPIYREMLDALESALEAPTKSKYTIFSMHFTLGMICPLDLVRSSRTKRSFKEIVGDPKYNVVAMLNGHTHPKRIEWLHYGSTIELTSTALLMSDGFQIFSIDNGRINYKTFYQNDTKPAMITSPTPDKIATRIFNDNEFQVRVVSFNSMAKKFSISIDGQNFGDLKFDRKINNFSSLYSLKVHVESGHHQISVDGDLIDSFNFSVSQKVGPFSEVKFSPLNGPVMIIWLLIFTVYQIIVLCIAFCPFKMQSASLFCSFLIRNENAKSVYLGPVVTGLLFRKLPKSQKLLLLFVTLYPYFFPIGIEIIEGKVGVWNVYGVWVDGRTTYDVVSQLFALVYVACVASGFQHLFILKMFRKDWSFIIDWIYNISLIVFGNIFWVKYGDDRHMTNIQRITIQFHIIPVLMFILLFVLPIKDRKVNQSDKKD</sequence>
<reference evidence="3 4" key="1">
    <citation type="submission" date="2024-04" db="EMBL/GenBank/DDBJ databases">
        <title>Tritrichomonas musculus Genome.</title>
        <authorList>
            <person name="Alves-Ferreira E."/>
            <person name="Grigg M."/>
            <person name="Lorenzi H."/>
            <person name="Galac M."/>
        </authorList>
    </citation>
    <scope>NUCLEOTIDE SEQUENCE [LARGE SCALE GENOMIC DNA]</scope>
    <source>
        <strain evidence="3 4">EAF2021</strain>
    </source>
</reference>
<dbReference type="Pfam" id="PF00149">
    <property type="entry name" value="Metallophos"/>
    <property type="match status" value="1"/>
</dbReference>
<dbReference type="Gene3D" id="3.60.21.10">
    <property type="match status" value="1"/>
</dbReference>
<feature type="domain" description="Calcineurin-like phosphoesterase" evidence="2">
    <location>
        <begin position="52"/>
        <end position="264"/>
    </location>
</feature>
<evidence type="ECO:0000256" key="1">
    <source>
        <dbReference type="SAM" id="Phobius"/>
    </source>
</evidence>
<feature type="transmembrane region" description="Helical" evidence="1">
    <location>
        <begin position="481"/>
        <end position="502"/>
    </location>
</feature>